<feature type="compositionally biased region" description="Polar residues" evidence="1">
    <location>
        <begin position="183"/>
        <end position="215"/>
    </location>
</feature>
<proteinExistence type="predicted"/>
<feature type="region of interest" description="Disordered" evidence="1">
    <location>
        <begin position="237"/>
        <end position="257"/>
    </location>
</feature>
<dbReference type="OrthoDB" id="1289445at2759"/>
<dbReference type="EMBL" id="CM018031">
    <property type="protein sequence ID" value="KAA8548899.1"/>
    <property type="molecule type" value="Genomic_DNA"/>
</dbReference>
<keyword evidence="3" id="KW-1185">Reference proteome</keyword>
<feature type="region of interest" description="Disordered" evidence="1">
    <location>
        <begin position="54"/>
        <end position="93"/>
    </location>
</feature>
<evidence type="ECO:0000256" key="1">
    <source>
        <dbReference type="SAM" id="MobiDB-lite"/>
    </source>
</evidence>
<dbReference type="Proteomes" id="UP000325577">
    <property type="component" value="Linkage Group LG0"/>
</dbReference>
<feature type="region of interest" description="Disordered" evidence="1">
    <location>
        <begin position="183"/>
        <end position="220"/>
    </location>
</feature>
<reference evidence="2 3" key="1">
    <citation type="submission" date="2019-09" db="EMBL/GenBank/DDBJ databases">
        <title>A chromosome-level genome assembly of the Chinese tupelo Nyssa sinensis.</title>
        <authorList>
            <person name="Yang X."/>
            <person name="Kang M."/>
            <person name="Yang Y."/>
            <person name="Xiong H."/>
            <person name="Wang M."/>
            <person name="Zhang Z."/>
            <person name="Wang Z."/>
            <person name="Wu H."/>
            <person name="Ma T."/>
            <person name="Liu J."/>
            <person name="Xi Z."/>
        </authorList>
    </citation>
    <scope>NUCLEOTIDE SEQUENCE [LARGE SCALE GENOMIC DNA]</scope>
    <source>
        <strain evidence="2">J267</strain>
        <tissue evidence="2">Leaf</tissue>
    </source>
</reference>
<sequence length="294" mass="32243">MQNVEFQENEEGGGFESSDVNRLIMRRLINSFAFINSSIDQNGADHHPIHTPVPSAQHCTTCGSTKRRSPSSSSFHEPPSKKITLQPSSDGGNRLHGFTKLTLPINSPIASAPTSDSMPSNPVLRRCISDPINSLGTNKLNAPDTPDNVNVNINVSATTPSPEKSAFLQSLPPTLHRSVSNLTPSAANQATTTLPRSLSSSEMGTDSITEQSPSSKKLKRMKDRIREMSQLCNEVLRGGEDNNNNISKDEHETETEESVSVERTGEFLIIRFRCPCSKGYKILLCGHDCYYKLM</sequence>
<accession>A0A5J5C0Y9</accession>
<organism evidence="2 3">
    <name type="scientific">Nyssa sinensis</name>
    <dbReference type="NCBI Taxonomy" id="561372"/>
    <lineage>
        <taxon>Eukaryota</taxon>
        <taxon>Viridiplantae</taxon>
        <taxon>Streptophyta</taxon>
        <taxon>Embryophyta</taxon>
        <taxon>Tracheophyta</taxon>
        <taxon>Spermatophyta</taxon>
        <taxon>Magnoliopsida</taxon>
        <taxon>eudicotyledons</taxon>
        <taxon>Gunneridae</taxon>
        <taxon>Pentapetalae</taxon>
        <taxon>asterids</taxon>
        <taxon>Cornales</taxon>
        <taxon>Nyssaceae</taxon>
        <taxon>Nyssa</taxon>
    </lineage>
</organism>
<dbReference type="AlphaFoldDB" id="A0A5J5C0Y9"/>
<protein>
    <submittedName>
        <fullName evidence="2">Uncharacterized protein</fullName>
    </submittedName>
</protein>
<gene>
    <name evidence="2" type="ORF">F0562_000583</name>
</gene>
<evidence type="ECO:0000313" key="2">
    <source>
        <dbReference type="EMBL" id="KAA8548899.1"/>
    </source>
</evidence>
<name>A0A5J5C0Y9_9ASTE</name>
<evidence type="ECO:0000313" key="3">
    <source>
        <dbReference type="Proteomes" id="UP000325577"/>
    </source>
</evidence>